<dbReference type="PRINTS" id="PR00039">
    <property type="entry name" value="HTHLYSR"/>
</dbReference>
<evidence type="ECO:0000313" key="6">
    <source>
        <dbReference type="EMBL" id="MBS7527443.1"/>
    </source>
</evidence>
<dbReference type="Pfam" id="PF00126">
    <property type="entry name" value="HTH_1"/>
    <property type="match status" value="1"/>
</dbReference>
<reference evidence="6 7" key="1">
    <citation type="submission" date="2021-05" db="EMBL/GenBank/DDBJ databases">
        <title>Fusibacter ferrireducens sp. nov., an anaerobic, sulfur- and Fe-reducing bacterium isolated from the mangrove sediment.</title>
        <authorList>
            <person name="Qiu D."/>
        </authorList>
    </citation>
    <scope>NUCLEOTIDE SEQUENCE [LARGE SCALE GENOMIC DNA]</scope>
    <source>
        <strain evidence="6 7">DSM 12116</strain>
    </source>
</reference>
<dbReference type="RefSeq" id="WP_213237303.1">
    <property type="nucleotide sequence ID" value="NZ_JAHBCL010000020.1"/>
</dbReference>
<dbReference type="InterPro" id="IPR036390">
    <property type="entry name" value="WH_DNA-bd_sf"/>
</dbReference>
<dbReference type="Pfam" id="PF03466">
    <property type="entry name" value="LysR_substrate"/>
    <property type="match status" value="1"/>
</dbReference>
<comment type="similarity">
    <text evidence="1">Belongs to the LysR transcriptional regulatory family.</text>
</comment>
<feature type="domain" description="HTH lysR-type" evidence="5">
    <location>
        <begin position="14"/>
        <end position="71"/>
    </location>
</feature>
<dbReference type="Gene3D" id="1.10.10.10">
    <property type="entry name" value="Winged helix-like DNA-binding domain superfamily/Winged helix DNA-binding domain"/>
    <property type="match status" value="1"/>
</dbReference>
<dbReference type="SUPFAM" id="SSF46785">
    <property type="entry name" value="Winged helix' DNA-binding domain"/>
    <property type="match status" value="1"/>
</dbReference>
<dbReference type="SUPFAM" id="SSF53850">
    <property type="entry name" value="Periplasmic binding protein-like II"/>
    <property type="match status" value="1"/>
</dbReference>
<name>A0ABS5PQK1_9FIRM</name>
<dbReference type="PANTHER" id="PTHR30346:SF0">
    <property type="entry name" value="HCA OPERON TRANSCRIPTIONAL ACTIVATOR HCAR"/>
    <property type="match status" value="1"/>
</dbReference>
<sequence length="318" mass="35942">MGNNRYFHLSNINLNINQLSYFITVAETLSFSKAAKQLFVPQSAVSQKIMQLEERLQMKLFIRTNRMVKLTSAGKHFYEIATKMLAETEEAISVMKAADAGSLGTVNIGFLAGPVINFLPDLLNHFKRRYPQIVINLKHLTLPELIEGIKEEKLDIVFAVPFGFNAVDGINSALIYGSDIGVYMSSENPLASKTSLRIHELETSAFIMRERSEFPQWYDHVIKLCVEEGFHPQITHQVKRLEPLMIFIASGMGITIMPRYLHYYAPNTVRFVPLTLPNAQIEIRLYQNADCHNPAANVFYEEALLMIEKQSAAGILGS</sequence>
<evidence type="ECO:0000256" key="2">
    <source>
        <dbReference type="ARBA" id="ARBA00023015"/>
    </source>
</evidence>
<dbReference type="CDD" id="cd08414">
    <property type="entry name" value="PBP2_LTTR_aromatics_like"/>
    <property type="match status" value="1"/>
</dbReference>
<dbReference type="InterPro" id="IPR005119">
    <property type="entry name" value="LysR_subst-bd"/>
</dbReference>
<evidence type="ECO:0000313" key="7">
    <source>
        <dbReference type="Proteomes" id="UP000746471"/>
    </source>
</evidence>
<dbReference type="PANTHER" id="PTHR30346">
    <property type="entry name" value="TRANSCRIPTIONAL DUAL REGULATOR HCAR-RELATED"/>
    <property type="match status" value="1"/>
</dbReference>
<evidence type="ECO:0000259" key="5">
    <source>
        <dbReference type="PROSITE" id="PS50931"/>
    </source>
</evidence>
<organism evidence="6 7">
    <name type="scientific">Fusibacter paucivorans</name>
    <dbReference type="NCBI Taxonomy" id="76009"/>
    <lineage>
        <taxon>Bacteria</taxon>
        <taxon>Bacillati</taxon>
        <taxon>Bacillota</taxon>
        <taxon>Clostridia</taxon>
        <taxon>Eubacteriales</taxon>
        <taxon>Eubacteriales Family XII. Incertae Sedis</taxon>
        <taxon>Fusibacter</taxon>
    </lineage>
</organism>
<keyword evidence="4" id="KW-0804">Transcription</keyword>
<dbReference type="EMBL" id="JAHBCL010000020">
    <property type="protein sequence ID" value="MBS7527443.1"/>
    <property type="molecule type" value="Genomic_DNA"/>
</dbReference>
<keyword evidence="2" id="KW-0805">Transcription regulation</keyword>
<dbReference type="Proteomes" id="UP000746471">
    <property type="component" value="Unassembled WGS sequence"/>
</dbReference>
<keyword evidence="3" id="KW-0238">DNA-binding</keyword>
<evidence type="ECO:0000256" key="3">
    <source>
        <dbReference type="ARBA" id="ARBA00023125"/>
    </source>
</evidence>
<accession>A0ABS5PQK1</accession>
<evidence type="ECO:0000256" key="1">
    <source>
        <dbReference type="ARBA" id="ARBA00009437"/>
    </source>
</evidence>
<dbReference type="InterPro" id="IPR000847">
    <property type="entry name" value="LysR_HTH_N"/>
</dbReference>
<comment type="caution">
    <text evidence="6">The sequence shown here is derived from an EMBL/GenBank/DDBJ whole genome shotgun (WGS) entry which is preliminary data.</text>
</comment>
<gene>
    <name evidence="6" type="ORF">KHM83_12230</name>
</gene>
<dbReference type="InterPro" id="IPR036388">
    <property type="entry name" value="WH-like_DNA-bd_sf"/>
</dbReference>
<dbReference type="PROSITE" id="PS50931">
    <property type="entry name" value="HTH_LYSR"/>
    <property type="match status" value="1"/>
</dbReference>
<evidence type="ECO:0000256" key="4">
    <source>
        <dbReference type="ARBA" id="ARBA00023163"/>
    </source>
</evidence>
<dbReference type="Gene3D" id="3.40.190.10">
    <property type="entry name" value="Periplasmic binding protein-like II"/>
    <property type="match status" value="2"/>
</dbReference>
<proteinExistence type="inferred from homology"/>
<keyword evidence="7" id="KW-1185">Reference proteome</keyword>
<protein>
    <submittedName>
        <fullName evidence="6">LysR family transcriptional regulator</fullName>
    </submittedName>
</protein>